<proteinExistence type="predicted"/>
<organism evidence="2 3">
    <name type="scientific">Corynebacterium pollutisoli</name>
    <dbReference type="NCBI Taxonomy" id="1610489"/>
    <lineage>
        <taxon>Bacteria</taxon>
        <taxon>Bacillati</taxon>
        <taxon>Actinomycetota</taxon>
        <taxon>Actinomycetes</taxon>
        <taxon>Mycobacteriales</taxon>
        <taxon>Corynebacteriaceae</taxon>
        <taxon>Corynebacterium</taxon>
    </lineage>
</organism>
<dbReference type="AlphaFoldDB" id="A0A1X7II43"/>
<dbReference type="EMBL" id="FXAR01000002">
    <property type="protein sequence ID" value="SMG14532.1"/>
    <property type="molecule type" value="Genomic_DNA"/>
</dbReference>
<keyword evidence="1" id="KW-0472">Membrane</keyword>
<accession>A0A1X7II43</accession>
<dbReference type="Proteomes" id="UP000193309">
    <property type="component" value="Unassembled WGS sequence"/>
</dbReference>
<dbReference type="STRING" id="1610489.SAMN06295981_0669"/>
<sequence length="29" mass="3373">MRRNIIIVLITLITILTSINILMLAFEML</sequence>
<keyword evidence="1" id="KW-0812">Transmembrane</keyword>
<reference evidence="3" key="1">
    <citation type="submission" date="2017-04" db="EMBL/GenBank/DDBJ databases">
        <authorList>
            <person name="Varghese N."/>
            <person name="Submissions S."/>
        </authorList>
    </citation>
    <scope>NUCLEOTIDE SEQUENCE [LARGE SCALE GENOMIC DNA]</scope>
    <source>
        <strain evidence="3">VDS</strain>
    </source>
</reference>
<evidence type="ECO:0000313" key="3">
    <source>
        <dbReference type="Proteomes" id="UP000193309"/>
    </source>
</evidence>
<keyword evidence="1" id="KW-1133">Transmembrane helix</keyword>
<name>A0A1X7II43_9CORY</name>
<protein>
    <submittedName>
        <fullName evidence="2">Uncharacterized protein</fullName>
    </submittedName>
</protein>
<evidence type="ECO:0000256" key="1">
    <source>
        <dbReference type="SAM" id="Phobius"/>
    </source>
</evidence>
<evidence type="ECO:0000313" key="2">
    <source>
        <dbReference type="EMBL" id="SMG14532.1"/>
    </source>
</evidence>
<keyword evidence="3" id="KW-1185">Reference proteome</keyword>
<gene>
    <name evidence="2" type="ORF">SAMN06295981_0669</name>
</gene>
<feature type="transmembrane region" description="Helical" evidence="1">
    <location>
        <begin position="6"/>
        <end position="26"/>
    </location>
</feature>